<keyword evidence="4" id="KW-1185">Reference proteome</keyword>
<feature type="compositionally biased region" description="Polar residues" evidence="2">
    <location>
        <begin position="248"/>
        <end position="257"/>
    </location>
</feature>
<dbReference type="Proteomes" id="UP000000600">
    <property type="component" value="Unassembled WGS sequence"/>
</dbReference>
<dbReference type="OrthoDB" id="304520at2759"/>
<feature type="compositionally biased region" description="Basic and acidic residues" evidence="2">
    <location>
        <begin position="226"/>
        <end position="237"/>
    </location>
</feature>
<reference evidence="3 4" key="1">
    <citation type="journal article" date="2006" name="Nature">
        <title>Global trends of whole-genome duplications revealed by the ciliate Paramecium tetraurelia.</title>
        <authorList>
            <consortium name="Genoscope"/>
            <person name="Aury J.-M."/>
            <person name="Jaillon O."/>
            <person name="Duret L."/>
            <person name="Noel B."/>
            <person name="Jubin C."/>
            <person name="Porcel B.M."/>
            <person name="Segurens B."/>
            <person name="Daubin V."/>
            <person name="Anthouard V."/>
            <person name="Aiach N."/>
            <person name="Arnaiz O."/>
            <person name="Billaut A."/>
            <person name="Beisson J."/>
            <person name="Blanc I."/>
            <person name="Bouhouche K."/>
            <person name="Camara F."/>
            <person name="Duharcourt S."/>
            <person name="Guigo R."/>
            <person name="Gogendeau D."/>
            <person name="Katinka M."/>
            <person name="Keller A.-M."/>
            <person name="Kissmehl R."/>
            <person name="Klotz C."/>
            <person name="Koll F."/>
            <person name="Le Moue A."/>
            <person name="Lepere C."/>
            <person name="Malinsky S."/>
            <person name="Nowacki M."/>
            <person name="Nowak J.K."/>
            <person name="Plattner H."/>
            <person name="Poulain J."/>
            <person name="Ruiz F."/>
            <person name="Serrano V."/>
            <person name="Zagulski M."/>
            <person name="Dessen P."/>
            <person name="Betermier M."/>
            <person name="Weissenbach J."/>
            <person name="Scarpelli C."/>
            <person name="Schachter V."/>
            <person name="Sperling L."/>
            <person name="Meyer E."/>
            <person name="Cohen J."/>
            <person name="Wincker P."/>
        </authorList>
    </citation>
    <scope>NUCLEOTIDE SEQUENCE [LARGE SCALE GENOMIC DNA]</scope>
    <source>
        <strain evidence="3 4">Stock d4-2</strain>
    </source>
</reference>
<gene>
    <name evidence="3" type="ORF">GSPATT00007364001</name>
</gene>
<dbReference type="InParanoid" id="A0CGK7"/>
<organism evidence="3 4">
    <name type="scientific">Paramecium tetraurelia</name>
    <dbReference type="NCBI Taxonomy" id="5888"/>
    <lineage>
        <taxon>Eukaryota</taxon>
        <taxon>Sar</taxon>
        <taxon>Alveolata</taxon>
        <taxon>Ciliophora</taxon>
        <taxon>Intramacronucleata</taxon>
        <taxon>Oligohymenophorea</taxon>
        <taxon>Peniculida</taxon>
        <taxon>Parameciidae</taxon>
        <taxon>Paramecium</taxon>
    </lineage>
</organism>
<feature type="coiled-coil region" evidence="1">
    <location>
        <begin position="21"/>
        <end position="100"/>
    </location>
</feature>
<dbReference type="RefSeq" id="XP_001437321.1">
    <property type="nucleotide sequence ID" value="XM_001437284.1"/>
</dbReference>
<evidence type="ECO:0000313" key="3">
    <source>
        <dbReference type="EMBL" id="CAK69924.1"/>
    </source>
</evidence>
<evidence type="ECO:0000256" key="1">
    <source>
        <dbReference type="SAM" id="Coils"/>
    </source>
</evidence>
<dbReference type="OMA" id="NDPDNEH"/>
<dbReference type="EMBL" id="CT868074">
    <property type="protein sequence ID" value="CAK69924.1"/>
    <property type="molecule type" value="Genomic_DNA"/>
</dbReference>
<dbReference type="HOGENOM" id="CLU_475280_0_0_1"/>
<keyword evidence="1" id="KW-0175">Coiled coil</keyword>
<evidence type="ECO:0000256" key="2">
    <source>
        <dbReference type="SAM" id="MobiDB-lite"/>
    </source>
</evidence>
<sequence length="560" mass="66368">MNLNIPQLKGNFGNMKPLNPLDQFAKETEEDASEIDRLQKRLNEQQQQVEALMKVVSNSQQQIYLSQDRYKHTIESERVNSQLLDEIKHLKKQLKQIESGPRLPQAPFLPPFLPQQQYPFSYHQPYNQMGMPYPLPNQNPYYQYYPFQNVPFQQPQKEDRSFSKILKGLAKKKEEEQLNQIMLQLLKNQSNDPDNEHYQKQKSRRNVKLKHRSQEDASDFLYSKSSRYEEESPEQMKKKNTKKQTIKPQEQQQSLLNQTSKVKLQPIKVRPTPERLRLLRKKFKYCAWMVIFYKNKYYQILEKKAIKRFNDEVGLYDDQFLYTNAIAMFVKEGQKISIFKKSWVFTEKKDVPTRITNLIQAAETFVKQLIIITQNIKFDQKHLSYIKGFTTDGGYLFPAHSAFVTQRLKLDYKRKLKSTSAEQQKMAFLEYAYIQLLLYEQMFSISGWQDLLKPFAEPLKLLVSLLQYLFVDRFKNLQILSKNMKFNVDQVPYLDFTKRNVADVKQAINQSDPKFQVTDKYPILGLYDETVLKPVIDNPAFANLQNQFKAFVDFIHSKTQ</sequence>
<dbReference type="AlphaFoldDB" id="A0CGK7"/>
<proteinExistence type="predicted"/>
<feature type="region of interest" description="Disordered" evidence="2">
    <location>
        <begin position="187"/>
        <end position="257"/>
    </location>
</feature>
<feature type="compositionally biased region" description="Basic residues" evidence="2">
    <location>
        <begin position="200"/>
        <end position="211"/>
    </location>
</feature>
<protein>
    <submittedName>
        <fullName evidence="3">Uncharacterized protein</fullName>
    </submittedName>
</protein>
<name>A0CGK7_PARTE</name>
<accession>A0CGK7</accession>
<dbReference type="GeneID" id="5023106"/>
<dbReference type="KEGG" id="ptm:GSPATT00007364001"/>
<evidence type="ECO:0000313" key="4">
    <source>
        <dbReference type="Proteomes" id="UP000000600"/>
    </source>
</evidence>